<feature type="transmembrane region" description="Helical" evidence="1">
    <location>
        <begin position="28"/>
        <end position="47"/>
    </location>
</feature>
<keyword evidence="1" id="KW-1133">Transmembrane helix</keyword>
<protein>
    <submittedName>
        <fullName evidence="2">Uncharacterized protein</fullName>
    </submittedName>
</protein>
<dbReference type="RefSeq" id="WP_157743466.1">
    <property type="nucleotide sequence ID" value="NZ_CP022604.1"/>
</dbReference>
<accession>A0A248UGT4</accession>
<proteinExistence type="predicted"/>
<keyword evidence="1" id="KW-0472">Membrane</keyword>
<organism evidence="2 3">
    <name type="scientific">Ochrobactrum quorumnocens</name>
    <dbReference type="NCBI Taxonomy" id="271865"/>
    <lineage>
        <taxon>Bacteria</taxon>
        <taxon>Pseudomonadati</taxon>
        <taxon>Pseudomonadota</taxon>
        <taxon>Alphaproteobacteria</taxon>
        <taxon>Hyphomicrobiales</taxon>
        <taxon>Brucellaceae</taxon>
        <taxon>Brucella/Ochrobactrum group</taxon>
        <taxon>Ochrobactrum</taxon>
    </lineage>
</organism>
<dbReference type="Proteomes" id="UP000215256">
    <property type="component" value="Chromosome 1"/>
</dbReference>
<evidence type="ECO:0000313" key="3">
    <source>
        <dbReference type="Proteomes" id="UP000215256"/>
    </source>
</evidence>
<dbReference type="EMBL" id="CP022604">
    <property type="protein sequence ID" value="ASV86033.1"/>
    <property type="molecule type" value="Genomic_DNA"/>
</dbReference>
<reference evidence="2 3" key="1">
    <citation type="submission" date="2017-07" db="EMBL/GenBank/DDBJ databases">
        <title>Phylogenetic study on the rhizospheric bacterium Ochrobactrum sp. A44.</title>
        <authorList>
            <person name="Krzyzanowska D.M."/>
            <person name="Ossowicki A."/>
            <person name="Rajewska M."/>
            <person name="Maciag T."/>
            <person name="Kaczynski Z."/>
            <person name="Czerwicka M."/>
            <person name="Jafra S."/>
        </authorList>
    </citation>
    <scope>NUCLEOTIDE SEQUENCE [LARGE SCALE GENOMIC DNA]</scope>
    <source>
        <strain evidence="2 3">A44</strain>
    </source>
</reference>
<dbReference type="AlphaFoldDB" id="A0A248UGT4"/>
<evidence type="ECO:0000313" key="2">
    <source>
        <dbReference type="EMBL" id="ASV86033.1"/>
    </source>
</evidence>
<gene>
    <name evidence="2" type="ORF">CES85_1681</name>
</gene>
<dbReference type="KEGG" id="och:CES85_1681"/>
<name>A0A248UGT4_9HYPH</name>
<keyword evidence="1" id="KW-0812">Transmembrane</keyword>
<sequence>MKFSYAFTLMAGGFLTSGYHTMNNPQVATMFFLGGIGSLVIASWSSGEGA</sequence>
<evidence type="ECO:0000256" key="1">
    <source>
        <dbReference type="SAM" id="Phobius"/>
    </source>
</evidence>